<accession>A0A267MLJ7</accession>
<evidence type="ECO:0000313" key="5">
    <source>
        <dbReference type="Proteomes" id="UP000216024"/>
    </source>
</evidence>
<comment type="caution">
    <text evidence="4">The sequence shown here is derived from an EMBL/GenBank/DDBJ whole genome shotgun (WGS) entry which is preliminary data.</text>
</comment>
<reference evidence="4 5" key="1">
    <citation type="submission" date="2017-06" db="EMBL/GenBank/DDBJ databases">
        <title>Draft genome sequence of anaerobic fermentative bacterium Anaeromicrobium sediminis DY2726D isolated from West Pacific Ocean sediments.</title>
        <authorList>
            <person name="Zeng X."/>
        </authorList>
    </citation>
    <scope>NUCLEOTIDE SEQUENCE [LARGE SCALE GENOMIC DNA]</scope>
    <source>
        <strain evidence="4 5">DY2726D</strain>
    </source>
</reference>
<organism evidence="4 5">
    <name type="scientific">Anaeromicrobium sediminis</name>
    <dbReference type="NCBI Taxonomy" id="1478221"/>
    <lineage>
        <taxon>Bacteria</taxon>
        <taxon>Bacillati</taxon>
        <taxon>Bacillota</taxon>
        <taxon>Clostridia</taxon>
        <taxon>Peptostreptococcales</taxon>
        <taxon>Thermotaleaceae</taxon>
        <taxon>Anaeromicrobium</taxon>
    </lineage>
</organism>
<evidence type="ECO:0008006" key="6">
    <source>
        <dbReference type="Google" id="ProtNLM"/>
    </source>
</evidence>
<dbReference type="GO" id="GO:0008168">
    <property type="term" value="F:methyltransferase activity"/>
    <property type="evidence" value="ECO:0007669"/>
    <property type="project" value="UniProtKB-KW"/>
</dbReference>
<sequence>MKVKGNFVTEEDIQKLHKATLKILSEMGVKFHDERALKVFRDNGARVEGEVVYIDEEMLDKALSTIPKSFVVRGRDEKHNVEIGGGESVFCPAYGPVFVKKGEDNHLAQCEDLINFTKLIQSSKTINMLNPYVVTPQDIDVERLQMYQQATCLKYGTKPTMAITSGYDMSKKCIELIKDFYNDHESYVTIGLISALSPLSYDEAMVGGIFAFAEENQAIIFGCGALPGATSPVTLAGTMAVANSELLAGIVLAQLIKPGLPVVYGNVAASTDLRFVTPAIGTAEAGLIALFSRAITRHYGIPCRGGGALSDSKLPDMQAGIEISFVMIPTIMSGVDYVIHSCGILDSFNIISYEKFIIDEQTIEMTKRFTDGFEVNDDTLGIEVIKNVGHGGQYLEDMHTAMHFRKEHFSPKLFERASHEVWEKKGCKTVLDNALKEMDKRLSKYKMPEMTVEQEALLAKYL</sequence>
<dbReference type="Proteomes" id="UP000216024">
    <property type="component" value="Unassembled WGS sequence"/>
</dbReference>
<keyword evidence="5" id="KW-1185">Reference proteome</keyword>
<dbReference type="InterPro" id="IPR010426">
    <property type="entry name" value="MTTB_MeTrfase"/>
</dbReference>
<dbReference type="AlphaFoldDB" id="A0A267MLJ7"/>
<dbReference type="EMBL" id="NIBG01000003">
    <property type="protein sequence ID" value="PAB60484.1"/>
    <property type="molecule type" value="Genomic_DNA"/>
</dbReference>
<dbReference type="Pfam" id="PF06253">
    <property type="entry name" value="MTTB"/>
    <property type="match status" value="1"/>
</dbReference>
<protein>
    <recommendedName>
        <fullName evidence="6">Trimethylamine methyltransferase</fullName>
    </recommendedName>
</protein>
<comment type="similarity">
    <text evidence="1">Belongs to the trimethylamine methyltransferase family.</text>
</comment>
<dbReference type="GO" id="GO:0015948">
    <property type="term" value="P:methanogenesis"/>
    <property type="evidence" value="ECO:0007669"/>
    <property type="project" value="InterPro"/>
</dbReference>
<evidence type="ECO:0000256" key="3">
    <source>
        <dbReference type="ARBA" id="ARBA00022679"/>
    </source>
</evidence>
<proteinExistence type="inferred from homology"/>
<dbReference type="Gene3D" id="3.20.20.480">
    <property type="entry name" value="Trimethylamine methyltransferase-like"/>
    <property type="match status" value="1"/>
</dbReference>
<dbReference type="RefSeq" id="WP_095132039.1">
    <property type="nucleotide sequence ID" value="NZ_NIBG01000003.1"/>
</dbReference>
<dbReference type="GO" id="GO:0032259">
    <property type="term" value="P:methylation"/>
    <property type="evidence" value="ECO:0007669"/>
    <property type="project" value="UniProtKB-KW"/>
</dbReference>
<evidence type="ECO:0000256" key="2">
    <source>
        <dbReference type="ARBA" id="ARBA00022603"/>
    </source>
</evidence>
<keyword evidence="2" id="KW-0489">Methyltransferase</keyword>
<keyword evidence="3" id="KW-0808">Transferase</keyword>
<evidence type="ECO:0000256" key="1">
    <source>
        <dbReference type="ARBA" id="ARBA00007137"/>
    </source>
</evidence>
<gene>
    <name evidence="4" type="ORF">CCE28_06190</name>
</gene>
<name>A0A267MLJ7_9FIRM</name>
<dbReference type="OrthoDB" id="5418352at2"/>
<dbReference type="InterPro" id="IPR038601">
    <property type="entry name" value="MttB-like_sf"/>
</dbReference>
<evidence type="ECO:0000313" key="4">
    <source>
        <dbReference type="EMBL" id="PAB60484.1"/>
    </source>
</evidence>